<evidence type="ECO:0000313" key="2">
    <source>
        <dbReference type="Proteomes" id="UP000823388"/>
    </source>
</evidence>
<accession>A0A8T0WR50</accession>
<dbReference type="PANTHER" id="PTHR36617">
    <property type="entry name" value="PROTEIN, PUTATIVE-RELATED"/>
    <property type="match status" value="1"/>
</dbReference>
<sequence length="165" mass="19399">MDSLCRPKDQGGLGMVNTKIMNDTLLVKWIWKITQGFEGTWYRLLRAKYMTGGNFFNSKSRGSSQFWQGLHKVKHLFKWEEIHKVRDVKKTSFWRDVWCGEVPLKTQFPELFRICRDPTAWVCECWDVDGWNISFRRSLTAGEADVYDCLINVLQTYSLSEGAMR</sequence>
<comment type="caution">
    <text evidence="1">The sequence shown here is derived from an EMBL/GenBank/DDBJ whole genome shotgun (WGS) entry which is preliminary data.</text>
</comment>
<keyword evidence="2" id="KW-1185">Reference proteome</keyword>
<gene>
    <name evidence="1" type="ORF">PVAP13_2KG436005</name>
</gene>
<proteinExistence type="predicted"/>
<organism evidence="1 2">
    <name type="scientific">Panicum virgatum</name>
    <name type="common">Blackwell switchgrass</name>
    <dbReference type="NCBI Taxonomy" id="38727"/>
    <lineage>
        <taxon>Eukaryota</taxon>
        <taxon>Viridiplantae</taxon>
        <taxon>Streptophyta</taxon>
        <taxon>Embryophyta</taxon>
        <taxon>Tracheophyta</taxon>
        <taxon>Spermatophyta</taxon>
        <taxon>Magnoliopsida</taxon>
        <taxon>Liliopsida</taxon>
        <taxon>Poales</taxon>
        <taxon>Poaceae</taxon>
        <taxon>PACMAD clade</taxon>
        <taxon>Panicoideae</taxon>
        <taxon>Panicodae</taxon>
        <taxon>Paniceae</taxon>
        <taxon>Panicinae</taxon>
        <taxon>Panicum</taxon>
        <taxon>Panicum sect. Hiantes</taxon>
    </lineage>
</organism>
<dbReference type="AlphaFoldDB" id="A0A8T0WR50"/>
<protein>
    <submittedName>
        <fullName evidence="1">Uncharacterized protein</fullName>
    </submittedName>
</protein>
<dbReference type="Proteomes" id="UP000823388">
    <property type="component" value="Chromosome 2K"/>
</dbReference>
<dbReference type="EMBL" id="CM029039">
    <property type="protein sequence ID" value="KAG2645639.1"/>
    <property type="molecule type" value="Genomic_DNA"/>
</dbReference>
<reference evidence="1" key="1">
    <citation type="submission" date="2020-05" db="EMBL/GenBank/DDBJ databases">
        <title>WGS assembly of Panicum virgatum.</title>
        <authorList>
            <person name="Lovell J.T."/>
            <person name="Jenkins J."/>
            <person name="Shu S."/>
            <person name="Juenger T.E."/>
            <person name="Schmutz J."/>
        </authorList>
    </citation>
    <scope>NUCLEOTIDE SEQUENCE</scope>
    <source>
        <strain evidence="1">AP13</strain>
    </source>
</reference>
<name>A0A8T0WR50_PANVG</name>
<evidence type="ECO:0000313" key="1">
    <source>
        <dbReference type="EMBL" id="KAG2645639.1"/>
    </source>
</evidence>
<dbReference type="PANTHER" id="PTHR36617:SF16">
    <property type="entry name" value="OS04G0516500 PROTEIN"/>
    <property type="match status" value="1"/>
</dbReference>